<keyword evidence="3" id="KW-1185">Reference proteome</keyword>
<dbReference type="InterPro" id="IPR053003">
    <property type="entry name" value="TRIM_RBCC_E3_ubiq-ligases"/>
</dbReference>
<sequence>SGENDVEYSSNMELEEGDLMEDAAAAATPGASGMKNSLQNSHICETLPDFFPCSSWKQHQAARSAGISIFGNAASCDRNGMENLWGLQPRPPASLLQNRASSYSLKDRDQRRHQAMWRVPPDLKMLKRLKTQMAEVRSKMSDVKNQLSEVRSSSAGSCDGQPSFFSIEQGALAACGTESCSKLQEIGMELLTKSSVTSCYIRN</sequence>
<dbReference type="GO" id="GO:0005164">
    <property type="term" value="F:tumor necrosis factor receptor binding"/>
    <property type="evidence" value="ECO:0007669"/>
    <property type="project" value="TreeGrafter"/>
</dbReference>
<comment type="caution">
    <text evidence="2">The sequence shown here is derived from an EMBL/GenBank/DDBJ whole genome shotgun (WGS) entry which is preliminary data.</text>
</comment>
<keyword evidence="2" id="KW-0436">Ligase</keyword>
<dbReference type="GO" id="GO:0006513">
    <property type="term" value="P:protein monoubiquitination"/>
    <property type="evidence" value="ECO:0007669"/>
    <property type="project" value="TreeGrafter"/>
</dbReference>
<gene>
    <name evidence="2" type="primary">Trim37_1</name>
    <name evidence="2" type="ORF">FREMAG_R11786</name>
</gene>
<feature type="non-terminal residue" evidence="2">
    <location>
        <position position="203"/>
    </location>
</feature>
<dbReference type="EMBL" id="WAAD01001391">
    <property type="protein sequence ID" value="NWH42962.1"/>
    <property type="molecule type" value="Genomic_DNA"/>
</dbReference>
<organism evidence="2 3">
    <name type="scientific">Fregata magnificens</name>
    <name type="common">Magnificent frigatebird</name>
    <dbReference type="NCBI Taxonomy" id="37042"/>
    <lineage>
        <taxon>Eukaryota</taxon>
        <taxon>Metazoa</taxon>
        <taxon>Chordata</taxon>
        <taxon>Craniata</taxon>
        <taxon>Vertebrata</taxon>
        <taxon>Euteleostomi</taxon>
        <taxon>Archelosauria</taxon>
        <taxon>Archosauria</taxon>
        <taxon>Dinosauria</taxon>
        <taxon>Saurischia</taxon>
        <taxon>Theropoda</taxon>
        <taxon>Coelurosauria</taxon>
        <taxon>Aves</taxon>
        <taxon>Neognathae</taxon>
        <taxon>Neoaves</taxon>
        <taxon>Aequornithes</taxon>
        <taxon>Suliformes</taxon>
        <taxon>Fregatidae</taxon>
        <taxon>Fregata</taxon>
    </lineage>
</organism>
<dbReference type="GO" id="GO:0005778">
    <property type="term" value="C:peroxisomal membrane"/>
    <property type="evidence" value="ECO:0007669"/>
    <property type="project" value="TreeGrafter"/>
</dbReference>
<evidence type="ECO:0000313" key="3">
    <source>
        <dbReference type="Proteomes" id="UP000632118"/>
    </source>
</evidence>
<feature type="non-terminal residue" evidence="2">
    <location>
        <position position="1"/>
    </location>
</feature>
<reference evidence="2" key="1">
    <citation type="submission" date="2019-09" db="EMBL/GenBank/DDBJ databases">
        <title>Bird 10,000 Genomes (B10K) Project - Family phase.</title>
        <authorList>
            <person name="Zhang G."/>
        </authorList>
    </citation>
    <scope>NUCLEOTIDE SEQUENCE</scope>
    <source>
        <strain evidence="2">B10K-DU-002-48</strain>
        <tissue evidence="2">Muscle</tissue>
    </source>
</reference>
<dbReference type="Proteomes" id="UP000632118">
    <property type="component" value="Unassembled WGS sequence"/>
</dbReference>
<dbReference type="GO" id="GO:0016874">
    <property type="term" value="F:ligase activity"/>
    <property type="evidence" value="ECO:0007669"/>
    <property type="project" value="UniProtKB-KW"/>
</dbReference>
<dbReference type="GO" id="GO:0061630">
    <property type="term" value="F:ubiquitin protein ligase activity"/>
    <property type="evidence" value="ECO:0007669"/>
    <property type="project" value="TreeGrafter"/>
</dbReference>
<name>A0A850VPB9_FREMA</name>
<dbReference type="GO" id="GO:0070842">
    <property type="term" value="P:aggresome assembly"/>
    <property type="evidence" value="ECO:0007669"/>
    <property type="project" value="TreeGrafter"/>
</dbReference>
<dbReference type="PANTHER" id="PTHR36754">
    <property type="entry name" value="E3 UBIQUITIN-PROTEIN LIGASE TRIM37"/>
    <property type="match status" value="1"/>
</dbReference>
<protein>
    <submittedName>
        <fullName evidence="2">TRI37 ligase</fullName>
    </submittedName>
</protein>
<dbReference type="GO" id="GO:0035098">
    <property type="term" value="C:ESC/E(Z) complex"/>
    <property type="evidence" value="ECO:0007669"/>
    <property type="project" value="TreeGrafter"/>
</dbReference>
<dbReference type="GO" id="GO:0051865">
    <property type="term" value="P:protein autoubiquitination"/>
    <property type="evidence" value="ECO:0007669"/>
    <property type="project" value="TreeGrafter"/>
</dbReference>
<dbReference type="GO" id="GO:0031625">
    <property type="term" value="F:ubiquitin protein ligase binding"/>
    <property type="evidence" value="ECO:0007669"/>
    <property type="project" value="TreeGrafter"/>
</dbReference>
<feature type="region of interest" description="Disordered" evidence="1">
    <location>
        <begin position="1"/>
        <end position="36"/>
    </location>
</feature>
<evidence type="ECO:0000313" key="2">
    <source>
        <dbReference type="EMBL" id="NWH42962.1"/>
    </source>
</evidence>
<dbReference type="AlphaFoldDB" id="A0A850VPB9"/>
<evidence type="ECO:0000256" key="1">
    <source>
        <dbReference type="SAM" id="MobiDB-lite"/>
    </source>
</evidence>
<accession>A0A850VPB9</accession>
<dbReference type="GO" id="GO:0016235">
    <property type="term" value="C:aggresome"/>
    <property type="evidence" value="ECO:0007669"/>
    <property type="project" value="TreeGrafter"/>
</dbReference>
<dbReference type="OrthoDB" id="192247at2759"/>
<proteinExistence type="predicted"/>
<dbReference type="PANTHER" id="PTHR36754:SF2">
    <property type="entry name" value="E3 UBIQUITIN-PROTEIN LIGASE TRIM37"/>
    <property type="match status" value="1"/>
</dbReference>